<accession>A0A6C0HZP6</accession>
<feature type="transmembrane region" description="Helical" evidence="1">
    <location>
        <begin position="6"/>
        <end position="23"/>
    </location>
</feature>
<sequence>MKGDTITIIVLFAAIIGISLWILHTSSVKSYSPYMPTKYAAYEGYQNLEYSDATTNKSMDNDTHTNNDSSKKCINLTGWNGYGVFCTPNGGLDQIDIYSQAKGDVSCKKSSGYHNSKGGLCLDEKMLGLLQTRGANATGGYSQIGGGSA</sequence>
<evidence type="ECO:0000313" key="2">
    <source>
        <dbReference type="EMBL" id="QHT85627.1"/>
    </source>
</evidence>
<reference evidence="2" key="1">
    <citation type="journal article" date="2020" name="Nature">
        <title>Giant virus diversity and host interactions through global metagenomics.</title>
        <authorList>
            <person name="Schulz F."/>
            <person name="Roux S."/>
            <person name="Paez-Espino D."/>
            <person name="Jungbluth S."/>
            <person name="Walsh D.A."/>
            <person name="Denef V.J."/>
            <person name="McMahon K.D."/>
            <person name="Konstantinidis K.T."/>
            <person name="Eloe-Fadrosh E.A."/>
            <person name="Kyrpides N.C."/>
            <person name="Woyke T."/>
        </authorList>
    </citation>
    <scope>NUCLEOTIDE SEQUENCE</scope>
    <source>
        <strain evidence="2">GVMAG-M-3300023184-182</strain>
    </source>
</reference>
<keyword evidence="1" id="KW-0812">Transmembrane</keyword>
<dbReference type="EMBL" id="MN740043">
    <property type="protein sequence ID" value="QHT85627.1"/>
    <property type="molecule type" value="Genomic_DNA"/>
</dbReference>
<organism evidence="2">
    <name type="scientific">viral metagenome</name>
    <dbReference type="NCBI Taxonomy" id="1070528"/>
    <lineage>
        <taxon>unclassified sequences</taxon>
        <taxon>metagenomes</taxon>
        <taxon>organismal metagenomes</taxon>
    </lineage>
</organism>
<keyword evidence="1" id="KW-1133">Transmembrane helix</keyword>
<name>A0A6C0HZP6_9ZZZZ</name>
<proteinExistence type="predicted"/>
<keyword evidence="1" id="KW-0472">Membrane</keyword>
<protein>
    <submittedName>
        <fullName evidence="2">Uncharacterized protein</fullName>
    </submittedName>
</protein>
<dbReference type="AlphaFoldDB" id="A0A6C0HZP6"/>
<evidence type="ECO:0000256" key="1">
    <source>
        <dbReference type="SAM" id="Phobius"/>
    </source>
</evidence>